<comment type="similarity">
    <text evidence="1 4">Belongs to the D-isomer specific 2-hydroxyacid dehydrogenase family.</text>
</comment>
<evidence type="ECO:0000256" key="2">
    <source>
        <dbReference type="ARBA" id="ARBA00023002"/>
    </source>
</evidence>
<evidence type="ECO:0000259" key="5">
    <source>
        <dbReference type="Pfam" id="PF00389"/>
    </source>
</evidence>
<evidence type="ECO:0000256" key="1">
    <source>
        <dbReference type="ARBA" id="ARBA00005854"/>
    </source>
</evidence>
<dbReference type="Pfam" id="PF00389">
    <property type="entry name" value="2-Hacid_dh"/>
    <property type="match status" value="1"/>
</dbReference>
<evidence type="ECO:0000259" key="6">
    <source>
        <dbReference type="Pfam" id="PF02826"/>
    </source>
</evidence>
<reference evidence="7 8" key="1">
    <citation type="submission" date="2010-12" db="EMBL/GenBank/DDBJ databases">
        <authorList>
            <person name="Muzny D."/>
            <person name="Qin X."/>
            <person name="Deng J."/>
            <person name="Jiang H."/>
            <person name="Liu Y."/>
            <person name="Qu J."/>
            <person name="Song X.-Z."/>
            <person name="Zhang L."/>
            <person name="Thornton R."/>
            <person name="Coyle M."/>
            <person name="Francisco L."/>
            <person name="Jackson L."/>
            <person name="Javaid M."/>
            <person name="Korchina V."/>
            <person name="Kovar C."/>
            <person name="Mata R."/>
            <person name="Mathew T."/>
            <person name="Ngo R."/>
            <person name="Nguyen L."/>
            <person name="Nguyen N."/>
            <person name="Okwuonu G."/>
            <person name="Ongeri F."/>
            <person name="Pham C."/>
            <person name="Simmons D."/>
            <person name="Wilczek-Boney K."/>
            <person name="Hale W."/>
            <person name="Jakkamsetti A."/>
            <person name="Pham P."/>
            <person name="Ruth R."/>
            <person name="San Lucas F."/>
            <person name="Warren J."/>
            <person name="Zhang J."/>
            <person name="Zhao Z."/>
            <person name="Zhou C."/>
            <person name="Zhu D."/>
            <person name="Lee S."/>
            <person name="Bess C."/>
            <person name="Blankenburg K."/>
            <person name="Forbes L."/>
            <person name="Fu Q."/>
            <person name="Gubbala S."/>
            <person name="Hirani K."/>
            <person name="Jayaseelan J.C."/>
            <person name="Lara F."/>
            <person name="Munidasa M."/>
            <person name="Palculict T."/>
            <person name="Patil S."/>
            <person name="Pu L.-L."/>
            <person name="Saada N."/>
            <person name="Tang L."/>
            <person name="Weissenberger G."/>
            <person name="Zhu Y."/>
            <person name="Hemphill L."/>
            <person name="Shang Y."/>
            <person name="Youmans B."/>
            <person name="Ayvaz T."/>
            <person name="Ross M."/>
            <person name="Santibanez J."/>
            <person name="Aqrawi P."/>
            <person name="Gross S."/>
            <person name="Joshi V."/>
            <person name="Fowler G."/>
            <person name="Nazareth L."/>
            <person name="Reid J."/>
            <person name="Worley K."/>
            <person name="Petrosino J."/>
            <person name="Highlander S."/>
            <person name="Gibbs R."/>
        </authorList>
    </citation>
    <scope>NUCLEOTIDE SEQUENCE [LARGE SCALE GENOMIC DNA]</scope>
    <source>
        <strain evidence="8">DSM 15952 / CCUG 50447 / LMG 22039 / TP 1.5</strain>
    </source>
</reference>
<keyword evidence="8" id="KW-1185">Reference proteome</keyword>
<dbReference type="AlphaFoldDB" id="E6LGZ5"/>
<dbReference type="GO" id="GO:0033711">
    <property type="term" value="F:4-phosphoerythronate dehydrogenase activity"/>
    <property type="evidence" value="ECO:0007669"/>
    <property type="project" value="UniProtKB-EC"/>
</dbReference>
<gene>
    <name evidence="7" type="primary">pdxB</name>
    <name evidence="7" type="ORF">HMPREF9088_1635</name>
</gene>
<sequence length="327" mass="36591">MYTSAKGGIVLKYILSKRSFRSIYHEKVQQLAPDYQLVSINELPDSFRWEQVVITIGWDKKWADKLLHSATNLKWVQSISAGVDYLPLESFAKYGILLSNGSGIHAQSISDHLLGLLLMKTRGLFPAMQQQMTHTWESETLPYDNLSEQVITIVGTGQIGQELARKLSLLGCSVQGINTTGRKTPYFSQTYPLTNLHACAQESDIVINILPLTEDTRHLYDQTFFQAMKKTGSFMNVGRGPSVDSHALLAALQANELAFASIDVTDPEPLPKDDPLWDAPNLLITPHISGQTAHFQSLFMEIFLKNFSSFIQNHSLTKNEVSLENGY</sequence>
<evidence type="ECO:0000313" key="8">
    <source>
        <dbReference type="Proteomes" id="UP000010296"/>
    </source>
</evidence>
<proteinExistence type="inferred from homology"/>
<dbReference type="InterPro" id="IPR006139">
    <property type="entry name" value="D-isomer_2_OHA_DH_cat_dom"/>
</dbReference>
<dbReference type="PATRIC" id="fig|888064.11.peg.79"/>
<keyword evidence="3" id="KW-0520">NAD</keyword>
<keyword evidence="2 4" id="KW-0560">Oxidoreductase</keyword>
<dbReference type="SUPFAM" id="SSF52283">
    <property type="entry name" value="Formate/glycerate dehydrogenase catalytic domain-like"/>
    <property type="match status" value="1"/>
</dbReference>
<feature type="domain" description="D-isomer specific 2-hydroxyacid dehydrogenase NAD-binding" evidence="6">
    <location>
        <begin position="114"/>
        <end position="289"/>
    </location>
</feature>
<dbReference type="EC" id="1.1.1.290" evidence="7"/>
<dbReference type="Pfam" id="PF02826">
    <property type="entry name" value="2-Hacid_dh_C"/>
    <property type="match status" value="1"/>
</dbReference>
<dbReference type="SUPFAM" id="SSF51735">
    <property type="entry name" value="NAD(P)-binding Rossmann-fold domains"/>
    <property type="match status" value="1"/>
</dbReference>
<dbReference type="GO" id="GO:0051287">
    <property type="term" value="F:NAD binding"/>
    <property type="evidence" value="ECO:0007669"/>
    <property type="project" value="InterPro"/>
</dbReference>
<protein>
    <submittedName>
        <fullName evidence="7">4-phosphoerythronate dehydrogenase</fullName>
        <ecNumber evidence="7">1.1.1.290</ecNumber>
    </submittedName>
</protein>
<evidence type="ECO:0000256" key="4">
    <source>
        <dbReference type="RuleBase" id="RU003719"/>
    </source>
</evidence>
<accession>E6LGZ5</accession>
<dbReference type="Proteomes" id="UP000010296">
    <property type="component" value="Unassembled WGS sequence"/>
</dbReference>
<dbReference type="STRING" id="888064.HMPREF9088_1635"/>
<dbReference type="InterPro" id="IPR006140">
    <property type="entry name" value="D-isomer_DH_NAD-bd"/>
</dbReference>
<feature type="domain" description="D-isomer specific 2-hydroxyacid dehydrogenase catalytic" evidence="5">
    <location>
        <begin position="61"/>
        <end position="317"/>
    </location>
</feature>
<dbReference type="CDD" id="cd12155">
    <property type="entry name" value="PGDH_1"/>
    <property type="match status" value="1"/>
</dbReference>
<dbReference type="PANTHER" id="PTHR43333">
    <property type="entry name" value="2-HACID_DH_C DOMAIN-CONTAINING PROTEIN"/>
    <property type="match status" value="1"/>
</dbReference>
<dbReference type="HOGENOM" id="CLU_019796_1_0_9"/>
<dbReference type="eggNOG" id="COG0111">
    <property type="taxonomic scope" value="Bacteria"/>
</dbReference>
<name>E6LGZ5_ENTI1</name>
<organism evidence="7 8">
    <name type="scientific">Enterococcus italicus (strain DSM 15952 / CCUG 50447 / LMG 22039 / TP 1.5)</name>
    <dbReference type="NCBI Taxonomy" id="888064"/>
    <lineage>
        <taxon>Bacteria</taxon>
        <taxon>Bacillati</taxon>
        <taxon>Bacillota</taxon>
        <taxon>Bacilli</taxon>
        <taxon>Lactobacillales</taxon>
        <taxon>Enterococcaceae</taxon>
        <taxon>Enterococcus</taxon>
    </lineage>
</organism>
<evidence type="ECO:0000256" key="3">
    <source>
        <dbReference type="ARBA" id="ARBA00023027"/>
    </source>
</evidence>
<dbReference type="InterPro" id="IPR036291">
    <property type="entry name" value="NAD(P)-bd_dom_sf"/>
</dbReference>
<evidence type="ECO:0000313" key="7">
    <source>
        <dbReference type="EMBL" id="EFU73519.1"/>
    </source>
</evidence>
<comment type="caution">
    <text evidence="7">The sequence shown here is derived from an EMBL/GenBank/DDBJ whole genome shotgun (WGS) entry which is preliminary data.</text>
</comment>
<dbReference type="Gene3D" id="3.40.50.720">
    <property type="entry name" value="NAD(P)-binding Rossmann-like Domain"/>
    <property type="match status" value="2"/>
</dbReference>
<dbReference type="EMBL" id="AEPV01000066">
    <property type="protein sequence ID" value="EFU73519.1"/>
    <property type="molecule type" value="Genomic_DNA"/>
</dbReference>
<dbReference type="PANTHER" id="PTHR43333:SF1">
    <property type="entry name" value="D-ISOMER SPECIFIC 2-HYDROXYACID DEHYDROGENASE NAD-BINDING DOMAIN-CONTAINING PROTEIN"/>
    <property type="match status" value="1"/>
</dbReference>